<dbReference type="InterPro" id="IPR051532">
    <property type="entry name" value="Ester_Hydrolysis_Enzymes"/>
</dbReference>
<dbReference type="GO" id="GO:0004622">
    <property type="term" value="F:phosphatidylcholine lysophospholipase activity"/>
    <property type="evidence" value="ECO:0007669"/>
    <property type="project" value="TreeGrafter"/>
</dbReference>
<dbReference type="InterPro" id="IPR013830">
    <property type="entry name" value="SGNH_hydro"/>
</dbReference>
<proteinExistence type="predicted"/>
<accession>A0A846RD56</accession>
<dbReference type="Pfam" id="PF13472">
    <property type="entry name" value="Lipase_GDSL_2"/>
    <property type="match status" value="1"/>
</dbReference>
<reference evidence="2 3" key="1">
    <citation type="submission" date="2020-03" db="EMBL/GenBank/DDBJ databases">
        <title>Sequencing the genomes of 1000 actinobacteria strains.</title>
        <authorList>
            <person name="Klenk H.-P."/>
        </authorList>
    </citation>
    <scope>NUCLEOTIDE SEQUENCE [LARGE SCALE GENOMIC DNA]</scope>
    <source>
        <strain evidence="2 3">DSM 16403</strain>
    </source>
</reference>
<keyword evidence="3" id="KW-1185">Reference proteome</keyword>
<dbReference type="SUPFAM" id="SSF52266">
    <property type="entry name" value="SGNH hydrolase"/>
    <property type="match status" value="1"/>
</dbReference>
<dbReference type="InterPro" id="IPR036514">
    <property type="entry name" value="SGNH_hydro_sf"/>
</dbReference>
<dbReference type="CDD" id="cd00229">
    <property type="entry name" value="SGNH_hydrolase"/>
    <property type="match status" value="1"/>
</dbReference>
<protein>
    <submittedName>
        <fullName evidence="2">Lysophospholipase L1-like esterase</fullName>
    </submittedName>
</protein>
<gene>
    <name evidence="2" type="ORF">BJ994_000114</name>
</gene>
<name>A0A846RD56_9MICC</name>
<dbReference type="PANTHER" id="PTHR30383:SF5">
    <property type="entry name" value="SGNH HYDROLASE-TYPE ESTERASE DOMAIN-CONTAINING PROTEIN"/>
    <property type="match status" value="1"/>
</dbReference>
<organism evidence="2 3">
    <name type="scientific">Arthrobacter pigmenti</name>
    <dbReference type="NCBI Taxonomy" id="271432"/>
    <lineage>
        <taxon>Bacteria</taxon>
        <taxon>Bacillati</taxon>
        <taxon>Actinomycetota</taxon>
        <taxon>Actinomycetes</taxon>
        <taxon>Micrococcales</taxon>
        <taxon>Micrococcaceae</taxon>
        <taxon>Arthrobacter</taxon>
    </lineage>
</organism>
<evidence type="ECO:0000259" key="1">
    <source>
        <dbReference type="Pfam" id="PF13472"/>
    </source>
</evidence>
<dbReference type="EMBL" id="JAATJL010000001">
    <property type="protein sequence ID" value="NJC21038.1"/>
    <property type="molecule type" value="Genomic_DNA"/>
</dbReference>
<dbReference type="Proteomes" id="UP000547458">
    <property type="component" value="Unassembled WGS sequence"/>
</dbReference>
<dbReference type="PANTHER" id="PTHR30383">
    <property type="entry name" value="THIOESTERASE 1/PROTEASE 1/LYSOPHOSPHOLIPASE L1"/>
    <property type="match status" value="1"/>
</dbReference>
<dbReference type="Gene3D" id="3.40.50.1110">
    <property type="entry name" value="SGNH hydrolase"/>
    <property type="match status" value="1"/>
</dbReference>
<dbReference type="AlphaFoldDB" id="A0A846RD56"/>
<dbReference type="RefSeq" id="WP_167990325.1">
    <property type="nucleotide sequence ID" value="NZ_JAATJL010000001.1"/>
</dbReference>
<feature type="domain" description="SGNH hydrolase-type esterase" evidence="1">
    <location>
        <begin position="9"/>
        <end position="178"/>
    </location>
</feature>
<sequence>MSSKRKMMAYGHSWVDGDGASSPSSCFTSRAAVELRLELDNRGVGGSNSTGTAALIAATPPPPASLYVLMTGLNDLRLGGESPSSARGYAAALQRIFTAIRRASPSALVVAVMQPYLLDFSLYAPHNLGSNSLIDQYNSVLRRAAAEYSRVALAEADDWDPETMLSADTVHPNDAGHASLARAVSNRAKVNQTHKTHINS</sequence>
<comment type="caution">
    <text evidence="2">The sequence shown here is derived from an EMBL/GenBank/DDBJ whole genome shotgun (WGS) entry which is preliminary data.</text>
</comment>
<evidence type="ECO:0000313" key="3">
    <source>
        <dbReference type="Proteomes" id="UP000547458"/>
    </source>
</evidence>
<evidence type="ECO:0000313" key="2">
    <source>
        <dbReference type="EMBL" id="NJC21038.1"/>
    </source>
</evidence>